<protein>
    <submittedName>
        <fullName evidence="1">Uncharacterized protein</fullName>
    </submittedName>
</protein>
<organism evidence="1 2">
    <name type="scientific">Thermophagus xiamenensis</name>
    <dbReference type="NCBI Taxonomy" id="385682"/>
    <lineage>
        <taxon>Bacteria</taxon>
        <taxon>Pseudomonadati</taxon>
        <taxon>Bacteroidota</taxon>
        <taxon>Bacteroidia</taxon>
        <taxon>Marinilabiliales</taxon>
        <taxon>Marinilabiliaceae</taxon>
        <taxon>Thermophagus</taxon>
    </lineage>
</organism>
<dbReference type="InParanoid" id="A0A1I2BTU9"/>
<evidence type="ECO:0000313" key="1">
    <source>
        <dbReference type="EMBL" id="SFE59519.1"/>
    </source>
</evidence>
<proteinExistence type="predicted"/>
<dbReference type="AlphaFoldDB" id="A0A1I2BTU9"/>
<dbReference type="EMBL" id="FONA01000014">
    <property type="protein sequence ID" value="SFE59519.1"/>
    <property type="molecule type" value="Genomic_DNA"/>
</dbReference>
<dbReference type="STRING" id="385682.SAMN05444380_11437"/>
<gene>
    <name evidence="1" type="ORF">SAMN05444380_11437</name>
</gene>
<keyword evidence="2" id="KW-1185">Reference proteome</keyword>
<sequence>MTQNIFFSHNKNLHKECTGRNRLIVVSEEALVISVDYTIL</sequence>
<evidence type="ECO:0000313" key="2">
    <source>
        <dbReference type="Proteomes" id="UP000181976"/>
    </source>
</evidence>
<reference evidence="1 2" key="1">
    <citation type="submission" date="2016-10" db="EMBL/GenBank/DDBJ databases">
        <authorList>
            <person name="de Groot N.N."/>
        </authorList>
    </citation>
    <scope>NUCLEOTIDE SEQUENCE [LARGE SCALE GENOMIC DNA]</scope>
    <source>
        <strain evidence="1 2">DSM 19012</strain>
    </source>
</reference>
<name>A0A1I2BTU9_9BACT</name>
<dbReference type="Proteomes" id="UP000181976">
    <property type="component" value="Unassembled WGS sequence"/>
</dbReference>
<accession>A0A1I2BTU9</accession>